<evidence type="ECO:0000313" key="4">
    <source>
        <dbReference type="Proteomes" id="UP001295423"/>
    </source>
</evidence>
<dbReference type="Gene3D" id="1.20.1050.10">
    <property type="match status" value="1"/>
</dbReference>
<dbReference type="Pfam" id="PF13409">
    <property type="entry name" value="GST_N_2"/>
    <property type="match status" value="1"/>
</dbReference>
<dbReference type="InterPro" id="IPR050983">
    <property type="entry name" value="GST_Omega/HSP26"/>
</dbReference>
<dbReference type="InterPro" id="IPR004045">
    <property type="entry name" value="Glutathione_S-Trfase_N"/>
</dbReference>
<feature type="region of interest" description="Disordered" evidence="1">
    <location>
        <begin position="61"/>
        <end position="91"/>
    </location>
</feature>
<sequence length="577" mass="63734">MVAKHHIVSRIIKTHQVPIMKLSIVGLTTLVTAAYGFTSSSSTTTSSRKTLFPSSSFQQGVLHSRSSSSSSSSSMSSTSTATTVPSWETLQSDVGETPVGRALNEQIKLRADGKGSPHVQNKLRKFQSDADPQITLYRDHAGWCPYCQKTMLLIEEKQIPIKIGLVPMRSYGDKPREFLQKVPSGLLPAIEVNGQIITESSVIMELLDKWHPPKDGYKPMLPQNDADMKRYEQLARLERELFSWWCTFMFRPEMGGGALARLMGGKGGGGGGMSGSMQSFMDCLKTVDAELKKTNGPWFFDNDYPTMIDFVFVSHVERMLASCAYWKGLNLRDPKWKLDGLNNWLEAFAKREYFLAFAADHYNTIKNIPPQYGPGYDGGFVDDQEKMSRNILGEDGSWSLPLSHDDELQPLYKGPPLPVPVLESMDLQPDANGAYESVDPAVMQKACRLMAAWKLAGNGVKVANFAARGGPEGARNPRKTFGAELADPYAEFDDAIVPSVDVALRIVCMALKETDQDGLPDAALAQMLKESVPREHLAGVLSSICYVRDRVGVPRDLPLASGRYLRAYLNWAISSLS</sequence>
<dbReference type="AlphaFoldDB" id="A0AAD2FUP7"/>
<dbReference type="PANTHER" id="PTHR43968:SF14">
    <property type="entry name" value="GLUTATHIONE S-TRANSFERASE"/>
    <property type="match status" value="1"/>
</dbReference>
<gene>
    <name evidence="3" type="ORF">CYCCA115_LOCUS14532</name>
</gene>
<accession>A0AAD2FUP7</accession>
<dbReference type="InterPro" id="IPR036282">
    <property type="entry name" value="Glutathione-S-Trfase_C_sf"/>
</dbReference>
<dbReference type="GO" id="GO:0005737">
    <property type="term" value="C:cytoplasm"/>
    <property type="evidence" value="ECO:0007669"/>
    <property type="project" value="TreeGrafter"/>
</dbReference>
<feature type="compositionally biased region" description="Low complexity" evidence="1">
    <location>
        <begin position="64"/>
        <end position="86"/>
    </location>
</feature>
<dbReference type="PROSITE" id="PS50404">
    <property type="entry name" value="GST_NTER"/>
    <property type="match status" value="1"/>
</dbReference>
<evidence type="ECO:0000259" key="2">
    <source>
        <dbReference type="PROSITE" id="PS50404"/>
    </source>
</evidence>
<name>A0AAD2FUP7_9STRA</name>
<dbReference type="SUPFAM" id="SSF47616">
    <property type="entry name" value="GST C-terminal domain-like"/>
    <property type="match status" value="1"/>
</dbReference>
<evidence type="ECO:0000313" key="3">
    <source>
        <dbReference type="EMBL" id="CAJ1953934.1"/>
    </source>
</evidence>
<dbReference type="InterPro" id="IPR036249">
    <property type="entry name" value="Thioredoxin-like_sf"/>
</dbReference>
<dbReference type="SUPFAM" id="SSF52833">
    <property type="entry name" value="Thioredoxin-like"/>
    <property type="match status" value="1"/>
</dbReference>
<evidence type="ECO:0000256" key="1">
    <source>
        <dbReference type="SAM" id="MobiDB-lite"/>
    </source>
</evidence>
<organism evidence="3 4">
    <name type="scientific">Cylindrotheca closterium</name>
    <dbReference type="NCBI Taxonomy" id="2856"/>
    <lineage>
        <taxon>Eukaryota</taxon>
        <taxon>Sar</taxon>
        <taxon>Stramenopiles</taxon>
        <taxon>Ochrophyta</taxon>
        <taxon>Bacillariophyta</taxon>
        <taxon>Bacillariophyceae</taxon>
        <taxon>Bacillariophycidae</taxon>
        <taxon>Bacillariales</taxon>
        <taxon>Bacillariaceae</taxon>
        <taxon>Cylindrotheca</taxon>
    </lineage>
</organism>
<comment type="caution">
    <text evidence="3">The sequence shown here is derived from an EMBL/GenBank/DDBJ whole genome shotgun (WGS) entry which is preliminary data.</text>
</comment>
<protein>
    <recommendedName>
        <fullName evidence="2">GST N-terminal domain-containing protein</fullName>
    </recommendedName>
</protein>
<dbReference type="PANTHER" id="PTHR43968">
    <property type="match status" value="1"/>
</dbReference>
<dbReference type="Proteomes" id="UP001295423">
    <property type="component" value="Unassembled WGS sequence"/>
</dbReference>
<feature type="domain" description="GST N-terminal" evidence="2">
    <location>
        <begin position="134"/>
        <end position="215"/>
    </location>
</feature>
<dbReference type="EMBL" id="CAKOGP040001847">
    <property type="protein sequence ID" value="CAJ1953934.1"/>
    <property type="molecule type" value="Genomic_DNA"/>
</dbReference>
<dbReference type="Gene3D" id="3.40.30.10">
    <property type="entry name" value="Glutaredoxin"/>
    <property type="match status" value="1"/>
</dbReference>
<proteinExistence type="predicted"/>
<dbReference type="PROSITE" id="PS51354">
    <property type="entry name" value="GLUTAREDOXIN_2"/>
    <property type="match status" value="1"/>
</dbReference>
<dbReference type="CDD" id="cd00570">
    <property type="entry name" value="GST_N_family"/>
    <property type="match status" value="1"/>
</dbReference>
<keyword evidence="4" id="KW-1185">Reference proteome</keyword>
<reference evidence="3" key="1">
    <citation type="submission" date="2023-08" db="EMBL/GenBank/DDBJ databases">
        <authorList>
            <person name="Audoor S."/>
            <person name="Bilcke G."/>
        </authorList>
    </citation>
    <scope>NUCLEOTIDE SEQUENCE</scope>
</reference>